<organism evidence="9 10">
    <name type="scientific">Arthrobacter cavernae</name>
    <dbReference type="NCBI Taxonomy" id="2817681"/>
    <lineage>
        <taxon>Bacteria</taxon>
        <taxon>Bacillati</taxon>
        <taxon>Actinomycetota</taxon>
        <taxon>Actinomycetes</taxon>
        <taxon>Micrococcales</taxon>
        <taxon>Micrococcaceae</taxon>
        <taxon>Arthrobacter</taxon>
    </lineage>
</organism>
<gene>
    <name evidence="9" type="ORF">J1902_14920</name>
</gene>
<evidence type="ECO:0000256" key="7">
    <source>
        <dbReference type="SAM" id="MobiDB-lite"/>
    </source>
</evidence>
<feature type="transmembrane region" description="Helical" evidence="8">
    <location>
        <begin position="25"/>
        <end position="45"/>
    </location>
</feature>
<evidence type="ECO:0000256" key="3">
    <source>
        <dbReference type="ARBA" id="ARBA00022475"/>
    </source>
</evidence>
<dbReference type="GO" id="GO:0022857">
    <property type="term" value="F:transmembrane transporter activity"/>
    <property type="evidence" value="ECO:0007669"/>
    <property type="project" value="InterPro"/>
</dbReference>
<comment type="subcellular location">
    <subcellularLocation>
        <location evidence="1">Cell membrane</location>
        <topology evidence="1">Multi-pass membrane protein</topology>
    </subcellularLocation>
</comment>
<feature type="region of interest" description="Disordered" evidence="7">
    <location>
        <begin position="492"/>
        <end position="516"/>
    </location>
</feature>
<protein>
    <submittedName>
        <fullName evidence="9">APC family permease</fullName>
    </submittedName>
</protein>
<keyword evidence="2" id="KW-0813">Transport</keyword>
<keyword evidence="10" id="KW-1185">Reference proteome</keyword>
<dbReference type="Pfam" id="PF13520">
    <property type="entry name" value="AA_permease_2"/>
    <property type="match status" value="1"/>
</dbReference>
<dbReference type="InterPro" id="IPR050367">
    <property type="entry name" value="APC_superfamily"/>
</dbReference>
<comment type="caution">
    <text evidence="9">The sequence shown here is derived from an EMBL/GenBank/DDBJ whole genome shotgun (WGS) entry which is preliminary data.</text>
</comment>
<feature type="transmembrane region" description="Helical" evidence="8">
    <location>
        <begin position="198"/>
        <end position="219"/>
    </location>
</feature>
<feature type="transmembrane region" description="Helical" evidence="8">
    <location>
        <begin position="415"/>
        <end position="439"/>
    </location>
</feature>
<evidence type="ECO:0000256" key="4">
    <source>
        <dbReference type="ARBA" id="ARBA00022692"/>
    </source>
</evidence>
<evidence type="ECO:0000256" key="2">
    <source>
        <dbReference type="ARBA" id="ARBA00022448"/>
    </source>
</evidence>
<dbReference type="Gene3D" id="1.20.1740.10">
    <property type="entry name" value="Amino acid/polyamine transporter I"/>
    <property type="match status" value="1"/>
</dbReference>
<dbReference type="AlphaFoldDB" id="A0A939HJ98"/>
<feature type="transmembrane region" description="Helical" evidence="8">
    <location>
        <begin position="291"/>
        <end position="313"/>
    </location>
</feature>
<evidence type="ECO:0000313" key="10">
    <source>
        <dbReference type="Proteomes" id="UP000664164"/>
    </source>
</evidence>
<evidence type="ECO:0000256" key="1">
    <source>
        <dbReference type="ARBA" id="ARBA00004651"/>
    </source>
</evidence>
<dbReference type="RefSeq" id="WP_207617098.1">
    <property type="nucleotide sequence ID" value="NZ_JAFNLL010000039.1"/>
</dbReference>
<dbReference type="Proteomes" id="UP000664164">
    <property type="component" value="Unassembled WGS sequence"/>
</dbReference>
<sequence>MAQPSASTRLAQEQSKHLQKSLGRFDILLLVVAAVISVEVLGQVSGFGGETFTWTLILAVTFMVPYGLIFAETGGAFTEEGGVYVWTKMAFGRVVAAITSLFTWVTQPVWVGGAMAFVAVETWSEYVGHVEAGSVGDYVFKLVFIWITVTSAIVSLKHGKWLPSLGAILKVAFLTFFIIVTLVYGLQHGFNGLDLGFFSPTLAGFLGVTPLLLFSFLGFESGNSAAGEMKNPAKDVPISVARSSMIAAASYLLPILAILLVVPLDQITGIGGLFGAVATVYSVFGPAAEAMLAVSAVVFCFVLVSQGAAWMIISDRMQAMAAADGSFFGGYFGRFHPKLGTPIRVNTLSGVVATVFMLAAMQLSGTSSALFGVVLAIAISTFLLSYLFAIPAAVRLRSKYPLVERPFKVPVSDAGFRILGAICFVWILIGSWVAIFPGTLDMLFGLEYDFEAIWGVPQFTFEAFALGTLGCILALGIVGYIRGNKVRDGVASTDVSHDGGSHDGGSHDAGALLPRS</sequence>
<accession>A0A939HJ98</accession>
<keyword evidence="6 8" id="KW-0472">Membrane</keyword>
<feature type="transmembrane region" description="Helical" evidence="8">
    <location>
        <begin position="91"/>
        <end position="118"/>
    </location>
</feature>
<dbReference type="EMBL" id="JAFNLL010000039">
    <property type="protein sequence ID" value="MBO1269238.1"/>
    <property type="molecule type" value="Genomic_DNA"/>
</dbReference>
<evidence type="ECO:0000256" key="6">
    <source>
        <dbReference type="ARBA" id="ARBA00023136"/>
    </source>
</evidence>
<evidence type="ECO:0000256" key="8">
    <source>
        <dbReference type="SAM" id="Phobius"/>
    </source>
</evidence>
<feature type="transmembrane region" description="Helical" evidence="8">
    <location>
        <begin position="459"/>
        <end position="481"/>
    </location>
</feature>
<reference evidence="9" key="1">
    <citation type="submission" date="2021-03" db="EMBL/GenBank/DDBJ databases">
        <title>A new species, PO-11, isolated from a karst cave deposit.</title>
        <authorList>
            <person name="Zhaoxiaoyong W."/>
        </authorList>
    </citation>
    <scope>NUCLEOTIDE SEQUENCE</scope>
    <source>
        <strain evidence="9">PO-11</strain>
    </source>
</reference>
<name>A0A939HJ98_9MICC</name>
<feature type="transmembrane region" description="Helical" evidence="8">
    <location>
        <begin position="240"/>
        <end position="261"/>
    </location>
</feature>
<keyword evidence="5 8" id="KW-1133">Transmembrane helix</keyword>
<dbReference type="PANTHER" id="PTHR42770">
    <property type="entry name" value="AMINO ACID TRANSPORTER-RELATED"/>
    <property type="match status" value="1"/>
</dbReference>
<dbReference type="PANTHER" id="PTHR42770:SF15">
    <property type="entry name" value="GLUTAMATE_GAMMA-AMINOBUTYRATE ANTIPORTER-RELATED"/>
    <property type="match status" value="1"/>
</dbReference>
<dbReference type="GO" id="GO:0005886">
    <property type="term" value="C:plasma membrane"/>
    <property type="evidence" value="ECO:0007669"/>
    <property type="project" value="UniProtKB-SubCell"/>
</dbReference>
<feature type="transmembrane region" description="Helical" evidence="8">
    <location>
        <begin position="369"/>
        <end position="394"/>
    </location>
</feature>
<dbReference type="PIRSF" id="PIRSF006060">
    <property type="entry name" value="AA_transporter"/>
    <property type="match status" value="1"/>
</dbReference>
<evidence type="ECO:0000256" key="5">
    <source>
        <dbReference type="ARBA" id="ARBA00022989"/>
    </source>
</evidence>
<keyword evidence="4 8" id="KW-0812">Transmembrane</keyword>
<dbReference type="InterPro" id="IPR002293">
    <property type="entry name" value="AA/rel_permease1"/>
</dbReference>
<feature type="compositionally biased region" description="Basic and acidic residues" evidence="7">
    <location>
        <begin position="495"/>
        <end position="506"/>
    </location>
</feature>
<feature type="transmembrane region" description="Helical" evidence="8">
    <location>
        <begin position="168"/>
        <end position="186"/>
    </location>
</feature>
<evidence type="ECO:0000313" key="9">
    <source>
        <dbReference type="EMBL" id="MBO1269238.1"/>
    </source>
</evidence>
<keyword evidence="3" id="KW-1003">Cell membrane</keyword>
<feature type="transmembrane region" description="Helical" evidence="8">
    <location>
        <begin position="51"/>
        <end position="71"/>
    </location>
</feature>
<feature type="transmembrane region" description="Helical" evidence="8">
    <location>
        <begin position="138"/>
        <end position="156"/>
    </location>
</feature>
<proteinExistence type="predicted"/>
<feature type="transmembrane region" description="Helical" evidence="8">
    <location>
        <begin position="267"/>
        <end position="284"/>
    </location>
</feature>